<organism evidence="8 10">
    <name type="scientific">Chitinophaga sancti</name>
    <dbReference type="NCBI Taxonomy" id="1004"/>
    <lineage>
        <taxon>Bacteria</taxon>
        <taxon>Pseudomonadati</taxon>
        <taxon>Bacteroidota</taxon>
        <taxon>Chitinophagia</taxon>
        <taxon>Chitinophagales</taxon>
        <taxon>Chitinophagaceae</taxon>
        <taxon>Chitinophaga</taxon>
    </lineage>
</organism>
<dbReference type="PANTHER" id="PTHR47371:SF3">
    <property type="entry name" value="PHOSPHOGLYCEROL TRANSFERASE I"/>
    <property type="match status" value="1"/>
</dbReference>
<dbReference type="Gene3D" id="3.40.720.10">
    <property type="entry name" value="Alkaline Phosphatase, subunit A"/>
    <property type="match status" value="1"/>
</dbReference>
<evidence type="ECO:0000256" key="3">
    <source>
        <dbReference type="ARBA" id="ARBA00022692"/>
    </source>
</evidence>
<dbReference type="OrthoDB" id="9777768at2"/>
<dbReference type="EMBL" id="CP140154">
    <property type="protein sequence ID" value="WQG92891.1"/>
    <property type="molecule type" value="Genomic_DNA"/>
</dbReference>
<accession>A0A1K1PWB2</accession>
<dbReference type="RefSeq" id="WP_072360055.1">
    <property type="nucleotide sequence ID" value="NZ_CP139972.1"/>
</dbReference>
<evidence type="ECO:0000256" key="2">
    <source>
        <dbReference type="ARBA" id="ARBA00022475"/>
    </source>
</evidence>
<dbReference type="InterPro" id="IPR017850">
    <property type="entry name" value="Alkaline_phosphatase_core_sf"/>
</dbReference>
<feature type="transmembrane region" description="Helical" evidence="6">
    <location>
        <begin position="89"/>
        <end position="108"/>
    </location>
</feature>
<dbReference type="InterPro" id="IPR000917">
    <property type="entry name" value="Sulfatase_N"/>
</dbReference>
<dbReference type="InterPro" id="IPR050448">
    <property type="entry name" value="OpgB/LTA_synthase_biosynth"/>
</dbReference>
<dbReference type="CDD" id="cd16015">
    <property type="entry name" value="LTA_synthase"/>
    <property type="match status" value="1"/>
</dbReference>
<feature type="transmembrane region" description="Helical" evidence="6">
    <location>
        <begin position="12"/>
        <end position="38"/>
    </location>
</feature>
<dbReference type="EMBL" id="FPIZ01000006">
    <property type="protein sequence ID" value="SFW51944.1"/>
    <property type="molecule type" value="Genomic_DNA"/>
</dbReference>
<keyword evidence="2" id="KW-1003">Cell membrane</keyword>
<dbReference type="PANTHER" id="PTHR47371">
    <property type="entry name" value="LIPOTEICHOIC ACID SYNTHASE"/>
    <property type="match status" value="1"/>
</dbReference>
<dbReference type="GO" id="GO:0016740">
    <property type="term" value="F:transferase activity"/>
    <property type="evidence" value="ECO:0007669"/>
    <property type="project" value="UniProtKB-KW"/>
</dbReference>
<dbReference type="GO" id="GO:0005886">
    <property type="term" value="C:plasma membrane"/>
    <property type="evidence" value="ECO:0007669"/>
    <property type="project" value="UniProtKB-SubCell"/>
</dbReference>
<evidence type="ECO:0000259" key="7">
    <source>
        <dbReference type="Pfam" id="PF00884"/>
    </source>
</evidence>
<feature type="transmembrane region" description="Helical" evidence="6">
    <location>
        <begin position="143"/>
        <end position="160"/>
    </location>
</feature>
<evidence type="ECO:0000256" key="6">
    <source>
        <dbReference type="SAM" id="Phobius"/>
    </source>
</evidence>
<proteinExistence type="predicted"/>
<feature type="transmembrane region" description="Helical" evidence="6">
    <location>
        <begin position="58"/>
        <end position="77"/>
    </location>
</feature>
<dbReference type="AlphaFoldDB" id="A0A1K1PWB2"/>
<evidence type="ECO:0000313" key="11">
    <source>
        <dbReference type="Proteomes" id="UP001326715"/>
    </source>
</evidence>
<dbReference type="Proteomes" id="UP000183788">
    <property type="component" value="Unassembled WGS sequence"/>
</dbReference>
<evidence type="ECO:0000313" key="9">
    <source>
        <dbReference type="EMBL" id="WQG92891.1"/>
    </source>
</evidence>
<reference evidence="9 11" key="2">
    <citation type="submission" date="2023-11" db="EMBL/GenBank/DDBJ databases">
        <title>MicrobeMod: A computational toolkit for identifying prokaryotic methylation and restriction-modification with nanopore sequencing.</title>
        <authorList>
            <person name="Crits-Christoph A."/>
            <person name="Kang S.C."/>
            <person name="Lee H."/>
            <person name="Ostrov N."/>
        </authorList>
    </citation>
    <scope>NUCLEOTIDE SEQUENCE [LARGE SCALE GENOMIC DNA]</scope>
    <source>
        <strain evidence="9 11">ATCC 23090</strain>
    </source>
</reference>
<protein>
    <submittedName>
        <fullName evidence="8">Phosphoglycerol transferase MdoB</fullName>
    </submittedName>
    <submittedName>
        <fullName evidence="9">Sulfatase-like hydrolase/transferase</fullName>
    </submittedName>
</protein>
<feature type="domain" description="Sulfatase N-terminal" evidence="7">
    <location>
        <begin position="285"/>
        <end position="576"/>
    </location>
</feature>
<keyword evidence="5 6" id="KW-0472">Membrane</keyword>
<gene>
    <name evidence="8" type="ORF">SAMN05661012_02317</name>
    <name evidence="9" type="ORF">SR876_15330</name>
</gene>
<keyword evidence="3 6" id="KW-0812">Transmembrane</keyword>
<evidence type="ECO:0000256" key="5">
    <source>
        <dbReference type="ARBA" id="ARBA00023136"/>
    </source>
</evidence>
<keyword evidence="4 6" id="KW-1133">Transmembrane helix</keyword>
<reference evidence="8" key="1">
    <citation type="submission" date="2016-11" db="EMBL/GenBank/DDBJ databases">
        <authorList>
            <person name="Jaros S."/>
            <person name="Januszkiewicz K."/>
            <person name="Wedrychowicz H."/>
        </authorList>
    </citation>
    <scope>NUCLEOTIDE SEQUENCE [LARGE SCALE GENOMIC DNA]</scope>
    <source>
        <strain evidence="8">DSM 784</strain>
    </source>
</reference>
<comment type="subcellular location">
    <subcellularLocation>
        <location evidence="1">Cell membrane</location>
        <topology evidence="1">Multi-pass membrane protein</topology>
    </subcellularLocation>
</comment>
<keyword evidence="11" id="KW-1185">Reference proteome</keyword>
<name>A0A1K1PWB2_9BACT</name>
<keyword evidence="8" id="KW-0808">Transferase</keyword>
<dbReference type="Proteomes" id="UP001326715">
    <property type="component" value="Chromosome"/>
</dbReference>
<dbReference type="STRING" id="1004.SAMN05661012_02317"/>
<evidence type="ECO:0000256" key="1">
    <source>
        <dbReference type="ARBA" id="ARBA00004651"/>
    </source>
</evidence>
<dbReference type="Pfam" id="PF00884">
    <property type="entry name" value="Sulfatase"/>
    <property type="match status" value="1"/>
</dbReference>
<sequence length="676" mass="77365">MKSFWKNIPKYIRYVIVQAIFLYLFTLLFRLIFYFFFFKSTIQDSGTIAKAWNFGLRFDLRLTLYVMTPLLIIALIWRNGFFTKNWIRRLVFSYLFIVYFILVWVYIFDLGHYAYLKLRIEPSVMRFLSDGERGDNATMLWETYPIVRVVIAVGLFMWLMGRQFKGLYRRLSKEPAVYLKAGTYTSWTASIVLLFAAGIYGNVAYFPLRWSQAMFSRDNGITSLGLNPILYYVSNLSVQADTFDEQKTKELYPTIVDYLGIDHPDVNTLNFERQIPGSDEKKKMNVVLVMLESTGACITSMYGNPMQATPNMKALADSGILFKHFYVPAISTARTVYGVTTGVPDVTVTQTASRHPRMVDQRVIMDQFTGYEKYYFLGGNTNWANVRAVFTNNVAGVKVYEEGMYSAPKADVWGIADYDLVNEADKLFKNANDRKKPFIAFLQLADNHPPYTTTSGGGGFKKVTEQDIDMAKFKDAGFVSIDQFNALRYEDYNVGHLIDQARKNGYLDNTIFIMFGDHNCNLNPYHFMPVPEYELGSGGVHATCFIYAPGAVQPGVINYPVSLVDVYPTMAKLVGMPVKNYTMGRDMLDSTIRTRYTLSVYSKNLMTHMAIIGDQYQYEINMKTGDPALYDLKAKDPLKNVVKELPDTAKGLDRLAKAMYESTRYLMFNNKKINAK</sequence>
<dbReference type="SUPFAM" id="SSF53649">
    <property type="entry name" value="Alkaline phosphatase-like"/>
    <property type="match status" value="1"/>
</dbReference>
<evidence type="ECO:0000313" key="10">
    <source>
        <dbReference type="Proteomes" id="UP000183788"/>
    </source>
</evidence>
<evidence type="ECO:0000313" key="8">
    <source>
        <dbReference type="EMBL" id="SFW51944.1"/>
    </source>
</evidence>
<feature type="transmembrane region" description="Helical" evidence="6">
    <location>
        <begin position="181"/>
        <end position="201"/>
    </location>
</feature>
<evidence type="ECO:0000256" key="4">
    <source>
        <dbReference type="ARBA" id="ARBA00022989"/>
    </source>
</evidence>